<dbReference type="EMBL" id="KV448597">
    <property type="protein sequence ID" value="OAX34550.1"/>
    <property type="molecule type" value="Genomic_DNA"/>
</dbReference>
<dbReference type="OrthoDB" id="2682915at2759"/>
<gene>
    <name evidence="1" type="ORF">K503DRAFT_698509</name>
</gene>
<sequence length="70" mass="8372">ETIHHFLFDCPQYRHERHFLRTALKRNATSISYILNSAKAIPHIIRYINSTNRFKSTFGEMYYIVPNSLQ</sequence>
<proteinExistence type="predicted"/>
<dbReference type="STRING" id="1314800.A0A1B7MPM5"/>
<organism evidence="1 2">
    <name type="scientific">Rhizopogon vinicolor AM-OR11-026</name>
    <dbReference type="NCBI Taxonomy" id="1314800"/>
    <lineage>
        <taxon>Eukaryota</taxon>
        <taxon>Fungi</taxon>
        <taxon>Dikarya</taxon>
        <taxon>Basidiomycota</taxon>
        <taxon>Agaricomycotina</taxon>
        <taxon>Agaricomycetes</taxon>
        <taxon>Agaricomycetidae</taxon>
        <taxon>Boletales</taxon>
        <taxon>Suillineae</taxon>
        <taxon>Rhizopogonaceae</taxon>
        <taxon>Rhizopogon</taxon>
    </lineage>
</organism>
<dbReference type="AlphaFoldDB" id="A0A1B7MPM5"/>
<feature type="non-terminal residue" evidence="1">
    <location>
        <position position="1"/>
    </location>
</feature>
<evidence type="ECO:0000313" key="2">
    <source>
        <dbReference type="Proteomes" id="UP000092154"/>
    </source>
</evidence>
<evidence type="ECO:0000313" key="1">
    <source>
        <dbReference type="EMBL" id="OAX34550.1"/>
    </source>
</evidence>
<name>A0A1B7MPM5_9AGAM</name>
<dbReference type="InParanoid" id="A0A1B7MPM5"/>
<evidence type="ECO:0008006" key="3">
    <source>
        <dbReference type="Google" id="ProtNLM"/>
    </source>
</evidence>
<accession>A0A1B7MPM5</accession>
<dbReference type="Proteomes" id="UP000092154">
    <property type="component" value="Unassembled WGS sequence"/>
</dbReference>
<keyword evidence="2" id="KW-1185">Reference proteome</keyword>
<reference evidence="1 2" key="1">
    <citation type="submission" date="2016-06" db="EMBL/GenBank/DDBJ databases">
        <title>Comparative genomics of the ectomycorrhizal sister species Rhizopogon vinicolor and Rhizopogon vesiculosus (Basidiomycota: Boletales) reveals a divergence of the mating type B locus.</title>
        <authorList>
            <consortium name="DOE Joint Genome Institute"/>
            <person name="Mujic A.B."/>
            <person name="Kuo A."/>
            <person name="Tritt A."/>
            <person name="Lipzen A."/>
            <person name="Chen C."/>
            <person name="Johnson J."/>
            <person name="Sharma A."/>
            <person name="Barry K."/>
            <person name="Grigoriev I.V."/>
            <person name="Spatafora J.W."/>
        </authorList>
    </citation>
    <scope>NUCLEOTIDE SEQUENCE [LARGE SCALE GENOMIC DNA]</scope>
    <source>
        <strain evidence="1 2">AM-OR11-026</strain>
    </source>
</reference>
<protein>
    <recommendedName>
        <fullName evidence="3">Reverse transcriptase zinc-binding domain-containing protein</fullName>
    </recommendedName>
</protein>